<reference evidence="9 10" key="1">
    <citation type="submission" date="2020-02" db="EMBL/GenBank/DDBJ databases">
        <title>Acidophilic actinobacteria isolated from forest soil.</title>
        <authorList>
            <person name="Golinska P."/>
        </authorList>
    </citation>
    <scope>NUCLEOTIDE SEQUENCE [LARGE SCALE GENOMIC DNA]</scope>
    <source>
        <strain evidence="9 10">NL8</strain>
    </source>
</reference>
<dbReference type="EMBL" id="JAAFYZ010000042">
    <property type="protein sequence ID" value="MBS2548132.1"/>
    <property type="molecule type" value="Genomic_DNA"/>
</dbReference>
<organism evidence="9 10">
    <name type="scientific">Catenulispora pinistramenti</name>
    <dbReference type="NCBI Taxonomy" id="2705254"/>
    <lineage>
        <taxon>Bacteria</taxon>
        <taxon>Bacillati</taxon>
        <taxon>Actinomycetota</taxon>
        <taxon>Actinomycetes</taxon>
        <taxon>Catenulisporales</taxon>
        <taxon>Catenulisporaceae</taxon>
        <taxon>Catenulispora</taxon>
    </lineage>
</organism>
<dbReference type="Pfam" id="PF00486">
    <property type="entry name" value="Trans_reg_C"/>
    <property type="match status" value="1"/>
</dbReference>
<evidence type="ECO:0000256" key="4">
    <source>
        <dbReference type="ARBA" id="ARBA00023163"/>
    </source>
</evidence>
<keyword evidence="5" id="KW-0802">TPR repeat</keyword>
<dbReference type="SUPFAM" id="SSF46894">
    <property type="entry name" value="C-terminal effector domain of the bipartite response regulators"/>
    <property type="match status" value="1"/>
</dbReference>
<proteinExistence type="inferred from homology"/>
<dbReference type="PANTHER" id="PTHR35807:SF1">
    <property type="entry name" value="TRANSCRIPTIONAL REGULATOR REDD"/>
    <property type="match status" value="1"/>
</dbReference>
<keyword evidence="4" id="KW-0804">Transcription</keyword>
<evidence type="ECO:0000313" key="9">
    <source>
        <dbReference type="EMBL" id="MBS2548132.1"/>
    </source>
</evidence>
<dbReference type="PROSITE" id="PS50005">
    <property type="entry name" value="TPR"/>
    <property type="match status" value="1"/>
</dbReference>
<dbReference type="PROSITE" id="PS51755">
    <property type="entry name" value="OMPR_PHOB"/>
    <property type="match status" value="1"/>
</dbReference>
<dbReference type="InterPro" id="IPR003593">
    <property type="entry name" value="AAA+_ATPase"/>
</dbReference>
<dbReference type="InterPro" id="IPR051677">
    <property type="entry name" value="AfsR-DnrI-RedD_regulator"/>
</dbReference>
<dbReference type="InterPro" id="IPR011990">
    <property type="entry name" value="TPR-like_helical_dom_sf"/>
</dbReference>
<dbReference type="Proteomes" id="UP000730482">
    <property type="component" value="Unassembled WGS sequence"/>
</dbReference>
<comment type="similarity">
    <text evidence="1">Belongs to the AfsR/DnrI/RedD regulatory family.</text>
</comment>
<evidence type="ECO:0000259" key="8">
    <source>
        <dbReference type="PROSITE" id="PS51755"/>
    </source>
</evidence>
<dbReference type="Gene3D" id="1.25.40.10">
    <property type="entry name" value="Tetratricopeptide repeat domain"/>
    <property type="match status" value="3"/>
</dbReference>
<feature type="compositionally biased region" description="Pro residues" evidence="7">
    <location>
        <begin position="267"/>
        <end position="295"/>
    </location>
</feature>
<dbReference type="PANTHER" id="PTHR35807">
    <property type="entry name" value="TRANSCRIPTIONAL REGULATOR REDD-RELATED"/>
    <property type="match status" value="1"/>
</dbReference>
<dbReference type="PRINTS" id="PR00364">
    <property type="entry name" value="DISEASERSIST"/>
</dbReference>
<feature type="domain" description="OmpR/PhoB-type" evidence="8">
    <location>
        <begin position="1"/>
        <end position="96"/>
    </location>
</feature>
<feature type="region of interest" description="Disordered" evidence="7">
    <location>
        <begin position="264"/>
        <end position="302"/>
    </location>
</feature>
<keyword evidence="3 6" id="KW-0238">DNA-binding</keyword>
<dbReference type="SUPFAM" id="SSF48452">
    <property type="entry name" value="TPR-like"/>
    <property type="match status" value="2"/>
</dbReference>
<dbReference type="RefSeq" id="WP_212009707.1">
    <property type="nucleotide sequence ID" value="NZ_JAAFYZ010000042.1"/>
</dbReference>
<evidence type="ECO:0000256" key="2">
    <source>
        <dbReference type="ARBA" id="ARBA00023015"/>
    </source>
</evidence>
<sequence length="968" mass="104742">MENGRLRVETLGPLRAFVGDRELVLGPPKQRAVFAVLALCRNNIVSRDDLIDYVWGEAPPATATGNLHTYMSGLRRAFDQVGEALDSSGSGYSLRLGADGLDVVVAERVAARARASRADEDRVAAVEAFDEALACWRPGSALGGLPGPFAAEHRARVADLRLRLLMERAEVLLELGRPTAVAEQLQDHVRANPYHERLRGLLMSALHRSGQTADALAHYRELRKLLADDLGIDPSVESQALHASMLADSTAPVLASTLASALAPDPLLAPDPNPNPNPNPNPDPAPTPDPAPAPSAQPESLVRPAQLPRGDANFVGRVEAIHQVMEAARNAGGPQIALIVGAGGIGKTALAIRCAHLLAAAYPDGQLHVNLRGFDPRQPARTSADALHHLLASVNVKKIPDGRDQRAGLWRSIVRDKRMLIVLDNAESAEQVEDLLPGGGPSFVIVTSRNRLSGLSVRYAARRVAPGPLSADESLTLLFTAIGNGRVDGELAAARHLAELCDHLPLALRIAAEQVSAGAEVKIGDVAHDLENVRGRLDALRLPDDELSSVRGVLSWSYTRLDTKTARAFRLLGLVPGVGIRPEAAAALLALAPAQAADTLRDLAGQHLLETTAGSYWMHDLTRFYAEETSRLGEPDDSRQQALERLLEWYVRTLAQRYRATPSIRLPFTLQDDFPYELVSLGGQSERVAWCAQEWDNIAPLMRAAQRIGRHDRVWQLCYLLFEYFYAAGQARDWVETVRLGMRAAEQLRDHVAQAVLHNHLSVAYSRLGENDAAVRELHSALRLVEDLGEEALRISILGNLASTLREAKDYAAALPHAEKAVVLARDSGLIYYEAGTLDVLCELYVELGEFGEALRVGELGQQAARSCHNAMLEANILIALGTAEHGLGHADTAVEHFQEALRLSDSSDDYHAARALFGLAKVQHAQGRQGPAGGLAARALVLLRDLDAEDVDEVAEFLRGLDGLDRP</sequence>
<dbReference type="InterPro" id="IPR036388">
    <property type="entry name" value="WH-like_DNA-bd_sf"/>
</dbReference>
<dbReference type="Gene3D" id="3.40.50.300">
    <property type="entry name" value="P-loop containing nucleotide triphosphate hydrolases"/>
    <property type="match status" value="1"/>
</dbReference>
<dbReference type="CDD" id="cd15831">
    <property type="entry name" value="BTAD"/>
    <property type="match status" value="1"/>
</dbReference>
<keyword evidence="2" id="KW-0805">Transcription regulation</keyword>
<dbReference type="SUPFAM" id="SSF52540">
    <property type="entry name" value="P-loop containing nucleoside triphosphate hydrolases"/>
    <property type="match status" value="1"/>
</dbReference>
<dbReference type="Pfam" id="PF03704">
    <property type="entry name" value="BTAD"/>
    <property type="match status" value="1"/>
</dbReference>
<dbReference type="Pfam" id="PF13424">
    <property type="entry name" value="TPR_12"/>
    <property type="match status" value="1"/>
</dbReference>
<dbReference type="SMART" id="SM00028">
    <property type="entry name" value="TPR"/>
    <property type="match status" value="4"/>
</dbReference>
<evidence type="ECO:0000256" key="1">
    <source>
        <dbReference type="ARBA" id="ARBA00005820"/>
    </source>
</evidence>
<accession>A0ABS5KQ15</accession>
<dbReference type="SMART" id="SM00382">
    <property type="entry name" value="AAA"/>
    <property type="match status" value="1"/>
</dbReference>
<evidence type="ECO:0000256" key="6">
    <source>
        <dbReference type="PROSITE-ProRule" id="PRU01091"/>
    </source>
</evidence>
<dbReference type="InterPro" id="IPR016032">
    <property type="entry name" value="Sig_transdc_resp-reg_C-effctor"/>
</dbReference>
<dbReference type="InterPro" id="IPR019734">
    <property type="entry name" value="TPR_rpt"/>
</dbReference>
<comment type="caution">
    <text evidence="9">The sequence shown here is derived from an EMBL/GenBank/DDBJ whole genome shotgun (WGS) entry which is preliminary data.</text>
</comment>
<dbReference type="Gene3D" id="1.10.10.10">
    <property type="entry name" value="Winged helix-like DNA-binding domain superfamily/Winged helix DNA-binding domain"/>
    <property type="match status" value="1"/>
</dbReference>
<dbReference type="SMART" id="SM01043">
    <property type="entry name" value="BTAD"/>
    <property type="match status" value="1"/>
</dbReference>
<protein>
    <submittedName>
        <fullName evidence="9">Tetratricopeptide repeat protein</fullName>
    </submittedName>
</protein>
<dbReference type="InterPro" id="IPR027417">
    <property type="entry name" value="P-loop_NTPase"/>
</dbReference>
<feature type="repeat" description="TPR" evidence="5">
    <location>
        <begin position="875"/>
        <end position="908"/>
    </location>
</feature>
<dbReference type="InterPro" id="IPR005158">
    <property type="entry name" value="BTAD"/>
</dbReference>
<evidence type="ECO:0000256" key="7">
    <source>
        <dbReference type="SAM" id="MobiDB-lite"/>
    </source>
</evidence>
<name>A0ABS5KQ15_9ACTN</name>
<dbReference type="SMART" id="SM00862">
    <property type="entry name" value="Trans_reg_C"/>
    <property type="match status" value="1"/>
</dbReference>
<evidence type="ECO:0000256" key="5">
    <source>
        <dbReference type="PROSITE-ProRule" id="PRU00339"/>
    </source>
</evidence>
<feature type="DNA-binding region" description="OmpR/PhoB-type" evidence="6">
    <location>
        <begin position="1"/>
        <end position="96"/>
    </location>
</feature>
<dbReference type="InterPro" id="IPR001867">
    <property type="entry name" value="OmpR/PhoB-type_DNA-bd"/>
</dbReference>
<keyword evidence="10" id="KW-1185">Reference proteome</keyword>
<evidence type="ECO:0000256" key="3">
    <source>
        <dbReference type="ARBA" id="ARBA00023125"/>
    </source>
</evidence>
<gene>
    <name evidence="9" type="ORF">KGQ19_14790</name>
</gene>
<evidence type="ECO:0000313" key="10">
    <source>
        <dbReference type="Proteomes" id="UP000730482"/>
    </source>
</evidence>